<sequence length="248" mass="28925">MLVSLWALRLGSFLLLRVLIRRKDTRFDRMRDSLPKLALFWGLQAVWVWVTSVPLMWVNMCRLETPVGLLDHVGWACWVVGFLCEGISDFQKHCFTQRTSDPRARPFLDTGLWHYSRHPNYFGEILLWFGVWLSAASGLATVYPTRALISFVSPLLAFTLLVFVSGIPLAEARDDRRNHRLMAYKQYKFCTSPLLPLPKTWYASVPIWAKRWLFFDRYQLAFITPHLSRSLESSTLRERPRRSASRAS</sequence>
<dbReference type="InterPro" id="IPR010721">
    <property type="entry name" value="UstE-like"/>
</dbReference>
<dbReference type="Pfam" id="PF06966">
    <property type="entry name" value="DUF1295"/>
    <property type="match status" value="1"/>
</dbReference>
<accession>A0A2H9TJR8</accession>
<feature type="transmembrane region" description="Helical" evidence="1">
    <location>
        <begin position="38"/>
        <end position="58"/>
    </location>
</feature>
<protein>
    <submittedName>
        <fullName evidence="2">Uncharacterized protein</fullName>
    </submittedName>
</protein>
<proteinExistence type="predicted"/>
<dbReference type="EMBL" id="MTSL01000150">
    <property type="protein sequence ID" value="PJF17993.1"/>
    <property type="molecule type" value="Genomic_DNA"/>
</dbReference>
<dbReference type="PANTHER" id="PTHR32251:SF17">
    <property type="entry name" value="STEROID 5-ALPHA REDUCTASE C-TERMINAL DOMAIN-CONTAINING PROTEIN"/>
    <property type="match status" value="1"/>
</dbReference>
<dbReference type="Gene3D" id="1.20.120.1630">
    <property type="match status" value="1"/>
</dbReference>
<organism evidence="2 3">
    <name type="scientific">Paramicrosporidium saccamoebae</name>
    <dbReference type="NCBI Taxonomy" id="1246581"/>
    <lineage>
        <taxon>Eukaryota</taxon>
        <taxon>Fungi</taxon>
        <taxon>Fungi incertae sedis</taxon>
        <taxon>Cryptomycota</taxon>
        <taxon>Cryptomycota incertae sedis</taxon>
        <taxon>Paramicrosporidium</taxon>
    </lineage>
</organism>
<evidence type="ECO:0000313" key="3">
    <source>
        <dbReference type="Proteomes" id="UP000240830"/>
    </source>
</evidence>
<dbReference type="GO" id="GO:0016020">
    <property type="term" value="C:membrane"/>
    <property type="evidence" value="ECO:0007669"/>
    <property type="project" value="TreeGrafter"/>
</dbReference>
<dbReference type="PANTHER" id="PTHR32251">
    <property type="entry name" value="3-OXO-5-ALPHA-STEROID 4-DEHYDROGENASE"/>
    <property type="match status" value="1"/>
</dbReference>
<keyword evidence="1" id="KW-0812">Transmembrane</keyword>
<dbReference type="OrthoDB" id="67965at2759"/>
<feature type="transmembrane region" description="Helical" evidence="1">
    <location>
        <begin position="125"/>
        <end position="143"/>
    </location>
</feature>
<dbReference type="AlphaFoldDB" id="A0A2H9TJR8"/>
<dbReference type="Proteomes" id="UP000240830">
    <property type="component" value="Unassembled WGS sequence"/>
</dbReference>
<feature type="transmembrane region" description="Helical" evidence="1">
    <location>
        <begin position="149"/>
        <end position="170"/>
    </location>
</feature>
<reference evidence="2 3" key="1">
    <citation type="submission" date="2016-10" db="EMBL/GenBank/DDBJ databases">
        <title>The genome of Paramicrosporidium saccamoebae is the missing link in understanding Cryptomycota and Microsporidia evolution.</title>
        <authorList>
            <person name="Quandt C.A."/>
            <person name="Beaudet D."/>
            <person name="Corsaro D."/>
            <person name="Michel R."/>
            <person name="Corradi N."/>
            <person name="James T."/>
        </authorList>
    </citation>
    <scope>NUCLEOTIDE SEQUENCE [LARGE SCALE GENOMIC DNA]</scope>
    <source>
        <strain evidence="2 3">KSL3</strain>
    </source>
</reference>
<dbReference type="PROSITE" id="PS50244">
    <property type="entry name" value="S5A_REDUCTASE"/>
    <property type="match status" value="1"/>
</dbReference>
<keyword evidence="1" id="KW-1133">Transmembrane helix</keyword>
<comment type="caution">
    <text evidence="2">The sequence shown here is derived from an EMBL/GenBank/DDBJ whole genome shotgun (WGS) entry which is preliminary data.</text>
</comment>
<gene>
    <name evidence="2" type="ORF">PSACC_02286</name>
</gene>
<evidence type="ECO:0000256" key="1">
    <source>
        <dbReference type="SAM" id="Phobius"/>
    </source>
</evidence>
<name>A0A2H9TJR8_9FUNG</name>
<keyword evidence="1" id="KW-0472">Membrane</keyword>
<keyword evidence="3" id="KW-1185">Reference proteome</keyword>
<evidence type="ECO:0000313" key="2">
    <source>
        <dbReference type="EMBL" id="PJF17993.1"/>
    </source>
</evidence>